<dbReference type="Proteomes" id="UP000485621">
    <property type="component" value="Unassembled WGS sequence"/>
</dbReference>
<organism evidence="1">
    <name type="scientific">candidate division CPR1 bacterium ADurb.Bin160</name>
    <dbReference type="NCBI Taxonomy" id="1852826"/>
    <lineage>
        <taxon>Bacteria</taxon>
        <taxon>candidate division CPR1</taxon>
    </lineage>
</organism>
<name>A0A1V5ZPL5_9BACT</name>
<sequence length="92" mass="10765">MSEINKNKNSLSEEDITGKYICKKCGGKGVYFISPEYVEVICLNCRGTGFFNWIEIIFEEKLHSPEEDEKIIREKIETILLKHNKINRKVLK</sequence>
<dbReference type="EMBL" id="MWDB01000007">
    <property type="protein sequence ID" value="OQB42008.1"/>
    <property type="molecule type" value="Genomic_DNA"/>
</dbReference>
<dbReference type="InterPro" id="IPR036410">
    <property type="entry name" value="HSP_DnaJ_Cys-rich_dom_sf"/>
</dbReference>
<reference evidence="1" key="1">
    <citation type="submission" date="2017-02" db="EMBL/GenBank/DDBJ databases">
        <title>Delving into the versatile metabolic prowess of the omnipresent phylum Bacteroidetes.</title>
        <authorList>
            <person name="Nobu M.K."/>
            <person name="Mei R."/>
            <person name="Narihiro T."/>
            <person name="Kuroda K."/>
            <person name="Liu W.-T."/>
        </authorList>
    </citation>
    <scope>NUCLEOTIDE SEQUENCE</scope>
    <source>
        <strain evidence="1">ADurb.Bin160</strain>
    </source>
</reference>
<dbReference type="AlphaFoldDB" id="A0A1V5ZPL5"/>
<comment type="caution">
    <text evidence="1">The sequence shown here is derived from an EMBL/GenBank/DDBJ whole genome shotgun (WGS) entry which is preliminary data.</text>
</comment>
<proteinExistence type="predicted"/>
<gene>
    <name evidence="1" type="ORF">BWY04_00494</name>
</gene>
<accession>A0A1V5ZPL5</accession>
<dbReference type="SUPFAM" id="SSF57938">
    <property type="entry name" value="DnaJ/Hsp40 cysteine-rich domain"/>
    <property type="match status" value="1"/>
</dbReference>
<evidence type="ECO:0000313" key="1">
    <source>
        <dbReference type="EMBL" id="OQB42008.1"/>
    </source>
</evidence>
<protein>
    <submittedName>
        <fullName evidence="1">Uncharacterized protein</fullName>
    </submittedName>
</protein>